<dbReference type="InterPro" id="IPR004675">
    <property type="entry name" value="AhpD_core"/>
</dbReference>
<dbReference type="PANTHER" id="PTHR33930:SF2">
    <property type="entry name" value="BLR3452 PROTEIN"/>
    <property type="match status" value="1"/>
</dbReference>
<feature type="domain" description="Carboxymuconolactone decarboxylase-like" evidence="1">
    <location>
        <begin position="17"/>
        <end position="99"/>
    </location>
</feature>
<keyword evidence="3" id="KW-1185">Reference proteome</keyword>
<dbReference type="Gene3D" id="1.20.1290.10">
    <property type="entry name" value="AhpD-like"/>
    <property type="match status" value="1"/>
</dbReference>
<evidence type="ECO:0000313" key="2">
    <source>
        <dbReference type="EMBL" id="MBB5986489.1"/>
    </source>
</evidence>
<dbReference type="Pfam" id="PF02627">
    <property type="entry name" value="CMD"/>
    <property type="match status" value="1"/>
</dbReference>
<dbReference type="SUPFAM" id="SSF69118">
    <property type="entry name" value="AhpD-like"/>
    <property type="match status" value="1"/>
</dbReference>
<dbReference type="InterPro" id="IPR029032">
    <property type="entry name" value="AhpD-like"/>
</dbReference>
<name>A0ABR6NGT5_9SPHN</name>
<proteinExistence type="predicted"/>
<gene>
    <name evidence="2" type="ORF">HNP60_002463</name>
</gene>
<reference evidence="2 3" key="1">
    <citation type="submission" date="2020-08" db="EMBL/GenBank/DDBJ databases">
        <title>Exploring microbial biodiversity for novel pathways involved in the catabolism of aromatic compounds derived from lignin.</title>
        <authorList>
            <person name="Elkins J."/>
        </authorList>
    </citation>
    <scope>NUCLEOTIDE SEQUENCE [LARGE SCALE GENOMIC DNA]</scope>
    <source>
        <strain evidence="2 3">B1D3A</strain>
    </source>
</reference>
<dbReference type="Proteomes" id="UP001138540">
    <property type="component" value="Unassembled WGS sequence"/>
</dbReference>
<dbReference type="EMBL" id="JACHKA010000001">
    <property type="protein sequence ID" value="MBB5986489.1"/>
    <property type="molecule type" value="Genomic_DNA"/>
</dbReference>
<dbReference type="PANTHER" id="PTHR33930">
    <property type="entry name" value="ALKYL HYDROPEROXIDE REDUCTASE AHPD"/>
    <property type="match status" value="1"/>
</dbReference>
<evidence type="ECO:0000313" key="3">
    <source>
        <dbReference type="Proteomes" id="UP001138540"/>
    </source>
</evidence>
<evidence type="ECO:0000259" key="1">
    <source>
        <dbReference type="Pfam" id="PF02627"/>
    </source>
</evidence>
<organism evidence="2 3">
    <name type="scientific">Sphingobium lignivorans</name>
    <dbReference type="NCBI Taxonomy" id="2735886"/>
    <lineage>
        <taxon>Bacteria</taxon>
        <taxon>Pseudomonadati</taxon>
        <taxon>Pseudomonadota</taxon>
        <taxon>Alphaproteobacteria</taxon>
        <taxon>Sphingomonadales</taxon>
        <taxon>Sphingomonadaceae</taxon>
        <taxon>Sphingobium</taxon>
    </lineage>
</organism>
<dbReference type="InterPro" id="IPR003779">
    <property type="entry name" value="CMD-like"/>
</dbReference>
<dbReference type="NCBIfam" id="TIGR00778">
    <property type="entry name" value="ahpD_dom"/>
    <property type="match status" value="1"/>
</dbReference>
<accession>A0ABR6NGT5</accession>
<comment type="caution">
    <text evidence="2">The sequence shown here is derived from an EMBL/GenBank/DDBJ whole genome shotgun (WGS) entry which is preliminary data.</text>
</comment>
<sequence length="109" mass="11398">MARELSHAIKDVRLGTPEVMKSFSAMAKAATEAGALDVKTKELIALAIAVAIRCDGCVAFHAQAAVKQGATRDEIMETMGMALYMGAGPSLMYAAQAVEAYDQFAAEAG</sequence>
<dbReference type="RefSeq" id="WP_014076890.1">
    <property type="nucleotide sequence ID" value="NZ_JACHKA010000001.1"/>
</dbReference>
<protein>
    <submittedName>
        <fullName evidence="2">AhpD family alkylhydroperoxidase</fullName>
    </submittedName>
</protein>